<feature type="compositionally biased region" description="Polar residues" evidence="1">
    <location>
        <begin position="167"/>
        <end position="182"/>
    </location>
</feature>
<protein>
    <submittedName>
        <fullName evidence="2">Uncharacterized protein</fullName>
    </submittedName>
</protein>
<feature type="compositionally biased region" description="Basic and acidic residues" evidence="1">
    <location>
        <begin position="185"/>
        <end position="195"/>
    </location>
</feature>
<evidence type="ECO:0000313" key="3">
    <source>
        <dbReference type="Proteomes" id="UP000186583"/>
    </source>
</evidence>
<proteinExistence type="predicted"/>
<dbReference type="AlphaFoldDB" id="A0A1Q8S8X5"/>
<evidence type="ECO:0000256" key="1">
    <source>
        <dbReference type="SAM" id="MobiDB-lite"/>
    </source>
</evidence>
<organism evidence="2 3">
    <name type="scientific">Colletotrichum chlorophyti</name>
    <dbReference type="NCBI Taxonomy" id="708187"/>
    <lineage>
        <taxon>Eukaryota</taxon>
        <taxon>Fungi</taxon>
        <taxon>Dikarya</taxon>
        <taxon>Ascomycota</taxon>
        <taxon>Pezizomycotina</taxon>
        <taxon>Sordariomycetes</taxon>
        <taxon>Hypocreomycetidae</taxon>
        <taxon>Glomerellales</taxon>
        <taxon>Glomerellaceae</taxon>
        <taxon>Colletotrichum</taxon>
    </lineage>
</organism>
<feature type="non-terminal residue" evidence="2">
    <location>
        <position position="1"/>
    </location>
</feature>
<keyword evidence="3" id="KW-1185">Reference proteome</keyword>
<evidence type="ECO:0000313" key="2">
    <source>
        <dbReference type="EMBL" id="OLN97908.1"/>
    </source>
</evidence>
<accession>A0A1Q8S8X5</accession>
<dbReference type="EMBL" id="MPGH01000002">
    <property type="protein sequence ID" value="OLN97908.1"/>
    <property type="molecule type" value="Genomic_DNA"/>
</dbReference>
<dbReference type="Proteomes" id="UP000186583">
    <property type="component" value="Unassembled WGS sequence"/>
</dbReference>
<feature type="region of interest" description="Disordered" evidence="1">
    <location>
        <begin position="165"/>
        <end position="195"/>
    </location>
</feature>
<dbReference type="OrthoDB" id="4849548at2759"/>
<comment type="caution">
    <text evidence="2">The sequence shown here is derived from an EMBL/GenBank/DDBJ whole genome shotgun (WGS) entry which is preliminary data.</text>
</comment>
<sequence length="195" mass="22184">PNEEQAVKDLAKWMFSPQSVFRLKRYAGEHTCGNQSIRDLTAIASIRAIYSRNLKAHTHCEHSNNERIRILKTISANQLESSDLGIKTATTIDLAGLRPFAKDWELRRSNGAILHRNPVQSNNKIQLLGIRTYGPELPLEKQQRHTTEVGSILSDYKAWHSRCPTRMQESSLQTMTKVTPRSSSHHPEYRKGTPS</sequence>
<reference evidence="2 3" key="1">
    <citation type="submission" date="2016-11" db="EMBL/GenBank/DDBJ databases">
        <title>Draft Genome Assembly of Colletotrichum chlorophyti a pathogen of herbaceous plants.</title>
        <authorList>
            <person name="Gan P."/>
            <person name="Narusaka M."/>
            <person name="Tsushima A."/>
            <person name="Narusaka Y."/>
            <person name="Takano Y."/>
            <person name="Shirasu K."/>
        </authorList>
    </citation>
    <scope>NUCLEOTIDE SEQUENCE [LARGE SCALE GENOMIC DNA]</scope>
    <source>
        <strain evidence="2 3">NTL11</strain>
    </source>
</reference>
<name>A0A1Q8S8X5_9PEZI</name>
<gene>
    <name evidence="2" type="ORF">CCHL11_02621</name>
</gene>